<feature type="transmembrane region" description="Helical" evidence="2">
    <location>
        <begin position="56"/>
        <end position="76"/>
    </location>
</feature>
<keyword evidence="2" id="KW-1133">Transmembrane helix</keyword>
<keyword evidence="4" id="KW-1185">Reference proteome</keyword>
<feature type="compositionally biased region" description="Basic and acidic residues" evidence="1">
    <location>
        <begin position="222"/>
        <end position="234"/>
    </location>
</feature>
<organism evidence="3 4">
    <name type="scientific">Nocardia cyriacigeorgica</name>
    <dbReference type="NCBI Taxonomy" id="135487"/>
    <lineage>
        <taxon>Bacteria</taxon>
        <taxon>Bacillati</taxon>
        <taxon>Actinomycetota</taxon>
        <taxon>Actinomycetes</taxon>
        <taxon>Mycobacteriales</taxon>
        <taxon>Nocardiaceae</taxon>
        <taxon>Nocardia</taxon>
    </lineage>
</organism>
<evidence type="ECO:0000313" key="4">
    <source>
        <dbReference type="Proteomes" id="UP000470876"/>
    </source>
</evidence>
<keyword evidence="2" id="KW-0472">Membrane</keyword>
<feature type="region of interest" description="Disordered" evidence="1">
    <location>
        <begin position="203"/>
        <end position="288"/>
    </location>
</feature>
<sequence>MHTNAFGQLDGSVPALRIYGQPVVSISEWLGMLIGVTAVAALFGAQLHRMIGVGRVLAIGPALANAVFVPATLLYLNGKAPELKDMTNDRDKLRETLGSVLKSVFGGGAEPSVDTAQKAATAALTNQALLCGLIVAITAAIAVSMRNRIRSADSDAGSLDEVPVPPAADEVPSSAHDGDDAMKRELELEHVLHQIVELLDRNEVEDDKQNESIEVGQQRLLPRGERPHRNDTPSRRSRRDRPSRPQTTSSASDKPQSARWAAASRSGRLATLSHSSPAPLFHRQRSRG</sequence>
<name>A0ABX0CLS6_9NOCA</name>
<comment type="caution">
    <text evidence="3">The sequence shown here is derived from an EMBL/GenBank/DDBJ whole genome shotgun (WGS) entry which is preliminary data.</text>
</comment>
<keyword evidence="2" id="KW-0812">Transmembrane</keyword>
<evidence type="ECO:0000256" key="1">
    <source>
        <dbReference type="SAM" id="MobiDB-lite"/>
    </source>
</evidence>
<evidence type="ECO:0000256" key="2">
    <source>
        <dbReference type="SAM" id="Phobius"/>
    </source>
</evidence>
<proteinExistence type="predicted"/>
<feature type="transmembrane region" description="Helical" evidence="2">
    <location>
        <begin position="127"/>
        <end position="145"/>
    </location>
</feature>
<feature type="transmembrane region" description="Helical" evidence="2">
    <location>
        <begin position="26"/>
        <end position="44"/>
    </location>
</feature>
<feature type="compositionally biased region" description="Low complexity" evidence="1">
    <location>
        <begin position="257"/>
        <end position="270"/>
    </location>
</feature>
<feature type="region of interest" description="Disordered" evidence="1">
    <location>
        <begin position="153"/>
        <end position="178"/>
    </location>
</feature>
<accession>A0ABX0CLS6</accession>
<dbReference type="Proteomes" id="UP000470876">
    <property type="component" value="Unassembled WGS sequence"/>
</dbReference>
<protein>
    <submittedName>
        <fullName evidence="3">Uncharacterized protein</fullName>
    </submittedName>
</protein>
<evidence type="ECO:0000313" key="3">
    <source>
        <dbReference type="EMBL" id="NEW55260.1"/>
    </source>
</evidence>
<gene>
    <name evidence="3" type="ORF">GV794_06250</name>
</gene>
<dbReference type="EMBL" id="JAAGUX010000007">
    <property type="protein sequence ID" value="NEW55260.1"/>
    <property type="molecule type" value="Genomic_DNA"/>
</dbReference>
<dbReference type="RefSeq" id="WP_163838050.1">
    <property type="nucleotide sequence ID" value="NZ_JAAGUX010000007.1"/>
</dbReference>
<reference evidence="3 4" key="1">
    <citation type="submission" date="2020-01" db="EMBL/GenBank/DDBJ databases">
        <title>Genetics and antimicrobial susceptibilities of Nocardia species isolated from the soil; a comparison with species isolated from humans.</title>
        <authorList>
            <person name="Carrasco G."/>
            <person name="Monzon S."/>
            <person name="Sansegundo M."/>
            <person name="Garcia E."/>
            <person name="Garrido N."/>
            <person name="Medina M.J."/>
            <person name="Villalon P."/>
            <person name="Ramirez-Arocha A.C."/>
            <person name="Jimenez P."/>
            <person name="Cuesta I."/>
            <person name="Valdezate S."/>
        </authorList>
    </citation>
    <scope>NUCLEOTIDE SEQUENCE [LARGE SCALE GENOMIC DNA]</scope>
    <source>
        <strain evidence="3 4">CNM20110649</strain>
    </source>
</reference>